<dbReference type="PANTHER" id="PTHR23507:SF40">
    <property type="entry name" value="TETRACYCLINE-EFFLUX TRANSPORTER"/>
    <property type="match status" value="1"/>
</dbReference>
<dbReference type="Proteomes" id="UP000664203">
    <property type="component" value="Unassembled WGS sequence"/>
</dbReference>
<evidence type="ECO:0000256" key="1">
    <source>
        <dbReference type="ARBA" id="ARBA00004141"/>
    </source>
</evidence>
<evidence type="ECO:0000256" key="3">
    <source>
        <dbReference type="ARBA" id="ARBA00022989"/>
    </source>
</evidence>
<protein>
    <submittedName>
        <fullName evidence="6">Hippocampus abundant transcript 1 protein</fullName>
    </submittedName>
</protein>
<keyword evidence="4 5" id="KW-0472">Membrane</keyword>
<evidence type="ECO:0000313" key="6">
    <source>
        <dbReference type="EMBL" id="CAF9922718.1"/>
    </source>
</evidence>
<comment type="subcellular location">
    <subcellularLocation>
        <location evidence="1">Membrane</location>
        <topology evidence="1">Multi-pass membrane protein</topology>
    </subcellularLocation>
</comment>
<keyword evidence="7" id="KW-1185">Reference proteome</keyword>
<feature type="transmembrane region" description="Helical" evidence="5">
    <location>
        <begin position="51"/>
        <end position="70"/>
    </location>
</feature>
<organism evidence="6 7">
    <name type="scientific">Alectoria fallacina</name>
    <dbReference type="NCBI Taxonomy" id="1903189"/>
    <lineage>
        <taxon>Eukaryota</taxon>
        <taxon>Fungi</taxon>
        <taxon>Dikarya</taxon>
        <taxon>Ascomycota</taxon>
        <taxon>Pezizomycotina</taxon>
        <taxon>Lecanoromycetes</taxon>
        <taxon>OSLEUM clade</taxon>
        <taxon>Lecanoromycetidae</taxon>
        <taxon>Lecanorales</taxon>
        <taxon>Lecanorineae</taxon>
        <taxon>Parmeliaceae</taxon>
        <taxon>Alectoria</taxon>
    </lineage>
</organism>
<dbReference type="SUPFAM" id="SSF103473">
    <property type="entry name" value="MFS general substrate transporter"/>
    <property type="match status" value="1"/>
</dbReference>
<evidence type="ECO:0000256" key="2">
    <source>
        <dbReference type="ARBA" id="ARBA00022692"/>
    </source>
</evidence>
<feature type="transmembrane region" description="Helical" evidence="5">
    <location>
        <begin position="144"/>
        <end position="162"/>
    </location>
</feature>
<evidence type="ECO:0000313" key="7">
    <source>
        <dbReference type="Proteomes" id="UP000664203"/>
    </source>
</evidence>
<dbReference type="AlphaFoldDB" id="A0A8H3IKY3"/>
<sequence>MAASYKYQKVSDTNSNEDLDFDNIDSRLKIEQSTYTNRDLQQTVWFKRPSIFWLLPVFLLFNLAMGATMMPRTNIVISLICRKILSAHADSGDAMQHTRRHEAGTMAQAMGGAANHTTGAVVVGDYNPQCSIDSVESATAMLQLYGNLIAGILGAIAAPIWGKLSDRYGRVRPLAAASTVILISEIMMIIIAKLPDTFSLNWIYITFFLEGIRFVG</sequence>
<comment type="caution">
    <text evidence="6">The sequence shown here is derived from an EMBL/GenBank/DDBJ whole genome shotgun (WGS) entry which is preliminary data.</text>
</comment>
<keyword evidence="3 5" id="KW-1133">Transmembrane helix</keyword>
<gene>
    <name evidence="6" type="primary">HIAT1_2</name>
    <name evidence="6" type="ORF">ALECFALPRED_002153</name>
</gene>
<evidence type="ECO:0000256" key="4">
    <source>
        <dbReference type="ARBA" id="ARBA00023136"/>
    </source>
</evidence>
<keyword evidence="2 5" id="KW-0812">Transmembrane</keyword>
<dbReference type="InterPro" id="IPR036259">
    <property type="entry name" value="MFS_trans_sf"/>
</dbReference>
<dbReference type="Gene3D" id="1.20.1250.20">
    <property type="entry name" value="MFS general substrate transporter like domains"/>
    <property type="match status" value="1"/>
</dbReference>
<proteinExistence type="predicted"/>
<dbReference type="GO" id="GO:0016020">
    <property type="term" value="C:membrane"/>
    <property type="evidence" value="ECO:0007669"/>
    <property type="project" value="UniProtKB-SubCell"/>
</dbReference>
<name>A0A8H3IKY3_9LECA</name>
<dbReference type="OrthoDB" id="3026777at2759"/>
<evidence type="ECO:0000256" key="5">
    <source>
        <dbReference type="SAM" id="Phobius"/>
    </source>
</evidence>
<feature type="transmembrane region" description="Helical" evidence="5">
    <location>
        <begin position="174"/>
        <end position="192"/>
    </location>
</feature>
<reference evidence="6" key="1">
    <citation type="submission" date="2021-03" db="EMBL/GenBank/DDBJ databases">
        <authorList>
            <person name="Tagirdzhanova G."/>
        </authorList>
    </citation>
    <scope>NUCLEOTIDE SEQUENCE</scope>
</reference>
<accession>A0A8H3IKY3</accession>
<dbReference type="GO" id="GO:0022857">
    <property type="term" value="F:transmembrane transporter activity"/>
    <property type="evidence" value="ECO:0007669"/>
    <property type="project" value="TreeGrafter"/>
</dbReference>
<dbReference type="PANTHER" id="PTHR23507">
    <property type="entry name" value="ZGC:174356"/>
    <property type="match status" value="1"/>
</dbReference>
<dbReference type="EMBL" id="CAJPDR010000159">
    <property type="protein sequence ID" value="CAF9922718.1"/>
    <property type="molecule type" value="Genomic_DNA"/>
</dbReference>